<evidence type="ECO:0000256" key="6">
    <source>
        <dbReference type="SAM" id="Phobius"/>
    </source>
</evidence>
<dbReference type="PROSITE" id="PS00218">
    <property type="entry name" value="AMINO_ACID_PERMEASE_1"/>
    <property type="match status" value="1"/>
</dbReference>
<dbReference type="Gene3D" id="1.20.1740.10">
    <property type="entry name" value="Amino acid/polyamine transporter I"/>
    <property type="match status" value="1"/>
</dbReference>
<feature type="transmembrane region" description="Helical" evidence="6">
    <location>
        <begin position="47"/>
        <end position="74"/>
    </location>
</feature>
<dbReference type="PANTHER" id="PTHR45649:SF14">
    <property type="entry name" value="GABA PERMEASE"/>
    <property type="match status" value="1"/>
</dbReference>
<keyword evidence="4 6" id="KW-1133">Transmembrane helix</keyword>
<dbReference type="InterPro" id="IPR002293">
    <property type="entry name" value="AA/rel_permease1"/>
</dbReference>
<feature type="transmembrane region" description="Helical" evidence="6">
    <location>
        <begin position="298"/>
        <end position="320"/>
    </location>
</feature>
<dbReference type="OrthoDB" id="3257095at2759"/>
<proteinExistence type="predicted"/>
<name>A0A8H4JI94_9HYPO</name>
<gene>
    <name evidence="7" type="ORF">FACUT_10885</name>
</gene>
<keyword evidence="3 6" id="KW-0812">Transmembrane</keyword>
<dbReference type="GO" id="GO:0022857">
    <property type="term" value="F:transmembrane transporter activity"/>
    <property type="evidence" value="ECO:0007669"/>
    <property type="project" value="InterPro"/>
</dbReference>
<evidence type="ECO:0000256" key="4">
    <source>
        <dbReference type="ARBA" id="ARBA00022989"/>
    </source>
</evidence>
<evidence type="ECO:0000256" key="5">
    <source>
        <dbReference type="ARBA" id="ARBA00023136"/>
    </source>
</evidence>
<evidence type="ECO:0000256" key="1">
    <source>
        <dbReference type="ARBA" id="ARBA00004141"/>
    </source>
</evidence>
<feature type="transmembrane region" description="Helical" evidence="6">
    <location>
        <begin position="427"/>
        <end position="452"/>
    </location>
</feature>
<feature type="transmembrane region" description="Helical" evidence="6">
    <location>
        <begin position="504"/>
        <end position="523"/>
    </location>
</feature>
<dbReference type="InterPro" id="IPR004840">
    <property type="entry name" value="Amino_acid_permease_CS"/>
</dbReference>
<dbReference type="PIRSF" id="PIRSF006060">
    <property type="entry name" value="AA_transporter"/>
    <property type="match status" value="1"/>
</dbReference>
<accession>A0A8H4JI94</accession>
<evidence type="ECO:0000313" key="8">
    <source>
        <dbReference type="Proteomes" id="UP000536711"/>
    </source>
</evidence>
<comment type="caution">
    <text evidence="7">The sequence shown here is derived from an EMBL/GenBank/DDBJ whole genome shotgun (WGS) entry which is preliminary data.</text>
</comment>
<reference evidence="7 8" key="1">
    <citation type="submission" date="2020-01" db="EMBL/GenBank/DDBJ databases">
        <title>Identification and distribution of gene clusters putatively required for synthesis of sphingolipid metabolism inhibitors in phylogenetically diverse species of the filamentous fungus Fusarium.</title>
        <authorList>
            <person name="Kim H.-S."/>
            <person name="Busman M."/>
            <person name="Brown D.W."/>
            <person name="Divon H."/>
            <person name="Uhlig S."/>
            <person name="Proctor R.H."/>
        </authorList>
    </citation>
    <scope>NUCLEOTIDE SEQUENCE [LARGE SCALE GENOMIC DNA]</scope>
    <source>
        <strain evidence="7 8">NRRL 13308</strain>
    </source>
</reference>
<organism evidence="7 8">
    <name type="scientific">Fusarium acutatum</name>
    <dbReference type="NCBI Taxonomy" id="78861"/>
    <lineage>
        <taxon>Eukaryota</taxon>
        <taxon>Fungi</taxon>
        <taxon>Dikarya</taxon>
        <taxon>Ascomycota</taxon>
        <taxon>Pezizomycotina</taxon>
        <taxon>Sordariomycetes</taxon>
        <taxon>Hypocreomycetidae</taxon>
        <taxon>Hypocreales</taxon>
        <taxon>Nectriaceae</taxon>
        <taxon>Fusarium</taxon>
        <taxon>Fusarium fujikuroi species complex</taxon>
    </lineage>
</organism>
<feature type="transmembrane region" description="Helical" evidence="6">
    <location>
        <begin position="149"/>
        <end position="170"/>
    </location>
</feature>
<keyword evidence="5 6" id="KW-0472">Membrane</keyword>
<feature type="transmembrane region" description="Helical" evidence="6">
    <location>
        <begin position="258"/>
        <end position="277"/>
    </location>
</feature>
<sequence>MGELEKVNVAVDKDAMSIEGNTGVSSDDALRLAQLGHTQELRRQYSLFSLCALCVCLMATWEALSSVVATALITGGAPCLFYNYLLSAVCSICIASSLGEIASIYPTAGGQYPPGQDPFSSRLTLRNGTGQYHWVAALSPTSIRSTASWVTGWVSIGGQVVLTSSAAFAAGLQMQALIIVNNDTYVPERWQGMLFYWLVLVYALALNIWGDRLLPYVNTVSGAIHVIGFVTIVVVLGVMAPKNSASFVFTEVTNSSGWANDGVSWLVGLLSAVYPFLGYDAACHLAEEMPHASRNVPLAMVGSVTINGLMGLVYCIIFLFSTGPLEKLLATPTGFPFMQIFLDVTKSRAGCTVLSVIITCTAIAATVAGTTSTSRTLWAFARDKSTPFDKQLSKVDKRLQIPVYAVVVVIVLQMLLGLIYLGNTTAFNAILSMSIIGMYVSYAFPIIAMLFARKSIQTSNGFGPFKLGRIAGPAANVISLIWITVVVIFSTFPSAMPVTPQNMNYSIVVLSGWLFAGIAYYVFRGKYKFEVPVVDLDVVEGLRDGVHDK</sequence>
<keyword evidence="2" id="KW-0813">Transport</keyword>
<dbReference type="PANTHER" id="PTHR45649">
    <property type="entry name" value="AMINO-ACID PERMEASE BAT1"/>
    <property type="match status" value="1"/>
</dbReference>
<evidence type="ECO:0000313" key="7">
    <source>
        <dbReference type="EMBL" id="KAF4421733.1"/>
    </source>
</evidence>
<evidence type="ECO:0000256" key="2">
    <source>
        <dbReference type="ARBA" id="ARBA00022448"/>
    </source>
</evidence>
<keyword evidence="8" id="KW-1185">Reference proteome</keyword>
<feature type="transmembrane region" description="Helical" evidence="6">
    <location>
        <begin position="401"/>
        <end position="421"/>
    </location>
</feature>
<evidence type="ECO:0000256" key="3">
    <source>
        <dbReference type="ARBA" id="ARBA00022692"/>
    </source>
</evidence>
<comment type="subcellular location">
    <subcellularLocation>
        <location evidence="1">Membrane</location>
        <topology evidence="1">Multi-pass membrane protein</topology>
    </subcellularLocation>
</comment>
<protein>
    <submittedName>
        <fullName evidence="7">Amino acid transporter</fullName>
    </submittedName>
</protein>
<feature type="transmembrane region" description="Helical" evidence="6">
    <location>
        <begin position="190"/>
        <end position="209"/>
    </location>
</feature>
<feature type="transmembrane region" description="Helical" evidence="6">
    <location>
        <begin position="216"/>
        <end position="238"/>
    </location>
</feature>
<feature type="transmembrane region" description="Helical" evidence="6">
    <location>
        <begin position="473"/>
        <end position="492"/>
    </location>
</feature>
<dbReference type="GO" id="GO:0006865">
    <property type="term" value="P:amino acid transport"/>
    <property type="evidence" value="ECO:0007669"/>
    <property type="project" value="InterPro"/>
</dbReference>
<dbReference type="GO" id="GO:0016020">
    <property type="term" value="C:membrane"/>
    <property type="evidence" value="ECO:0007669"/>
    <property type="project" value="UniProtKB-SubCell"/>
</dbReference>
<dbReference type="AlphaFoldDB" id="A0A8H4JI94"/>
<dbReference type="Proteomes" id="UP000536711">
    <property type="component" value="Unassembled WGS sequence"/>
</dbReference>
<feature type="transmembrane region" description="Helical" evidence="6">
    <location>
        <begin position="353"/>
        <end position="380"/>
    </location>
</feature>
<dbReference type="Pfam" id="PF13520">
    <property type="entry name" value="AA_permease_2"/>
    <property type="match status" value="1"/>
</dbReference>
<dbReference type="EMBL" id="JAADJF010000350">
    <property type="protein sequence ID" value="KAF4421733.1"/>
    <property type="molecule type" value="Genomic_DNA"/>
</dbReference>
<feature type="transmembrane region" description="Helical" evidence="6">
    <location>
        <begin position="80"/>
        <end position="98"/>
    </location>
</feature>